<gene>
    <name evidence="9" type="ORF">LOC71_11430</name>
</gene>
<evidence type="ECO:0000256" key="4">
    <source>
        <dbReference type="ARBA" id="ARBA00022989"/>
    </source>
</evidence>
<comment type="caution">
    <text evidence="9">The sequence shown here is derived from an EMBL/GenBank/DDBJ whole genome shotgun (WGS) entry which is preliminary data.</text>
</comment>
<keyword evidence="5 6" id="KW-0472">Membrane</keyword>
<evidence type="ECO:0000256" key="2">
    <source>
        <dbReference type="ARBA" id="ARBA00022475"/>
    </source>
</evidence>
<proteinExistence type="inferred from homology"/>
<feature type="compositionally biased region" description="Basic and acidic residues" evidence="7">
    <location>
        <begin position="236"/>
        <end position="253"/>
    </location>
</feature>
<protein>
    <recommendedName>
        <fullName evidence="6">TVP38/TMEM64 family membrane protein</fullName>
    </recommendedName>
</protein>
<organism evidence="9 10">
    <name type="scientific">Rhodopirellula halodulae</name>
    <dbReference type="NCBI Taxonomy" id="2894198"/>
    <lineage>
        <taxon>Bacteria</taxon>
        <taxon>Pseudomonadati</taxon>
        <taxon>Planctomycetota</taxon>
        <taxon>Planctomycetia</taxon>
        <taxon>Pirellulales</taxon>
        <taxon>Pirellulaceae</taxon>
        <taxon>Rhodopirellula</taxon>
    </lineage>
</organism>
<feature type="transmembrane region" description="Helical" evidence="6">
    <location>
        <begin position="268"/>
        <end position="285"/>
    </location>
</feature>
<feature type="transmembrane region" description="Helical" evidence="6">
    <location>
        <begin position="197"/>
        <end position="215"/>
    </location>
</feature>
<dbReference type="EMBL" id="JAJKFW010000022">
    <property type="protein sequence ID" value="MCC9642889.1"/>
    <property type="molecule type" value="Genomic_DNA"/>
</dbReference>
<evidence type="ECO:0000256" key="1">
    <source>
        <dbReference type="ARBA" id="ARBA00004651"/>
    </source>
</evidence>
<comment type="similarity">
    <text evidence="6">Belongs to the TVP38/TMEM64 family.</text>
</comment>
<evidence type="ECO:0000313" key="10">
    <source>
        <dbReference type="Proteomes" id="UP001430306"/>
    </source>
</evidence>
<dbReference type="PANTHER" id="PTHR12677:SF59">
    <property type="entry name" value="GOLGI APPARATUS MEMBRANE PROTEIN TVP38-RELATED"/>
    <property type="match status" value="1"/>
</dbReference>
<feature type="transmembrane region" description="Helical" evidence="6">
    <location>
        <begin position="157"/>
        <end position="177"/>
    </location>
</feature>
<dbReference type="PANTHER" id="PTHR12677">
    <property type="entry name" value="GOLGI APPARATUS MEMBRANE PROTEIN TVP38-RELATED"/>
    <property type="match status" value="1"/>
</dbReference>
<evidence type="ECO:0000256" key="5">
    <source>
        <dbReference type="ARBA" id="ARBA00023136"/>
    </source>
</evidence>
<feature type="transmembrane region" description="Helical" evidence="6">
    <location>
        <begin position="73"/>
        <end position="99"/>
    </location>
</feature>
<evidence type="ECO:0000313" key="9">
    <source>
        <dbReference type="EMBL" id="MCC9642889.1"/>
    </source>
</evidence>
<accession>A0ABS8NH59</accession>
<evidence type="ECO:0000256" key="7">
    <source>
        <dbReference type="SAM" id="MobiDB-lite"/>
    </source>
</evidence>
<feature type="transmembrane region" description="Helical" evidence="6">
    <location>
        <begin position="44"/>
        <end position="67"/>
    </location>
</feature>
<dbReference type="Proteomes" id="UP001430306">
    <property type="component" value="Unassembled WGS sequence"/>
</dbReference>
<keyword evidence="2 6" id="KW-1003">Cell membrane</keyword>
<dbReference type="InterPro" id="IPR015414">
    <property type="entry name" value="TMEM64"/>
</dbReference>
<dbReference type="RefSeq" id="WP_230273839.1">
    <property type="nucleotide sequence ID" value="NZ_JAJKFW010000022.1"/>
</dbReference>
<feature type="transmembrane region" description="Helical" evidence="6">
    <location>
        <begin position="6"/>
        <end position="23"/>
    </location>
</feature>
<reference evidence="9" key="1">
    <citation type="submission" date="2021-11" db="EMBL/GenBank/DDBJ databases">
        <title>Genome sequence.</title>
        <authorList>
            <person name="Sun Q."/>
        </authorList>
    </citation>
    <scope>NUCLEOTIDE SEQUENCE</scope>
    <source>
        <strain evidence="9">JC740</strain>
    </source>
</reference>
<keyword evidence="10" id="KW-1185">Reference proteome</keyword>
<evidence type="ECO:0000259" key="8">
    <source>
        <dbReference type="Pfam" id="PF09335"/>
    </source>
</evidence>
<name>A0ABS8NH59_9BACT</name>
<evidence type="ECO:0000256" key="6">
    <source>
        <dbReference type="RuleBase" id="RU366058"/>
    </source>
</evidence>
<sequence>MKSDTLARWGCIAVIAICCLLMVRSLPLGQLMESLNDWVRTLGVWGPLVLVLLYIVATVLFVPGTILTLAAGALFGLAIGMVVVSIGSTVGAALAFLIARYVAREKVAQVAKSNPRFAAIDRAIGEGGWKIVGLLRLSPALPFNLQNYLYGLTPIRFGPYVLTSWIAMMPGTFLYVYLGHVTGAAVGGDRDRTTAEWVLLGVGLLATIVVTVYVTRLASRQLSEQTTGDMGTKGESQGELRDGDAVDQVESRRHTNSSDQASSRGTSWWLFGVAAVIVPLTVWVVQNQSAIEGQLNQWLKSPG</sequence>
<dbReference type="InterPro" id="IPR032816">
    <property type="entry name" value="VTT_dom"/>
</dbReference>
<comment type="subcellular location">
    <subcellularLocation>
        <location evidence="1 6">Cell membrane</location>
        <topology evidence="1 6">Multi-pass membrane protein</topology>
    </subcellularLocation>
</comment>
<evidence type="ECO:0000256" key="3">
    <source>
        <dbReference type="ARBA" id="ARBA00022692"/>
    </source>
</evidence>
<keyword evidence="4 6" id="KW-1133">Transmembrane helix</keyword>
<feature type="region of interest" description="Disordered" evidence="7">
    <location>
        <begin position="224"/>
        <end position="263"/>
    </location>
</feature>
<feature type="domain" description="VTT" evidence="8">
    <location>
        <begin position="62"/>
        <end position="180"/>
    </location>
</feature>
<keyword evidence="3 6" id="KW-0812">Transmembrane</keyword>
<dbReference type="Pfam" id="PF09335">
    <property type="entry name" value="VTT_dom"/>
    <property type="match status" value="1"/>
</dbReference>